<dbReference type="PROSITE" id="PS50887">
    <property type="entry name" value="GGDEF"/>
    <property type="match status" value="1"/>
</dbReference>
<name>A0A212K0F9_9PROT</name>
<sequence>MKHSSRIALGYLVIAIVWIGVSDWMLAALLPDAYLHVSLYKGWVFVLGTAALLKFWLGAEENRRDEIEARLQAGVVTDSLTGLRNRAAFIDHLRHAVERARREGSRFGLLYLDVDGFKDVNDTHGHAAGDAVLREVATRLRVVLRAAETAARLGGDEFVVLAETGGDFDALTRRVAAALAAPYLLSGTELPIRVSIGVARFPDDGADADAMLHAADAAMYADKRVHRGTAAP</sequence>
<dbReference type="EC" id="2.7.7.65" evidence="3"/>
<feature type="transmembrane region" description="Helical" evidence="1">
    <location>
        <begin position="39"/>
        <end position="57"/>
    </location>
</feature>
<dbReference type="SUPFAM" id="SSF55073">
    <property type="entry name" value="Nucleotide cyclase"/>
    <property type="match status" value="1"/>
</dbReference>
<dbReference type="CDD" id="cd01949">
    <property type="entry name" value="GGDEF"/>
    <property type="match status" value="1"/>
</dbReference>
<dbReference type="Gene3D" id="3.30.70.270">
    <property type="match status" value="1"/>
</dbReference>
<feature type="domain" description="GGDEF" evidence="2">
    <location>
        <begin position="105"/>
        <end position="232"/>
    </location>
</feature>
<gene>
    <name evidence="3" type="ORF">KL86APRO_11950</name>
</gene>
<protein>
    <submittedName>
        <fullName evidence="3">Putative Diguanylate cyclase</fullName>
        <ecNumber evidence="3">2.7.7.65</ecNumber>
    </submittedName>
</protein>
<reference evidence="3" key="1">
    <citation type="submission" date="2016-04" db="EMBL/GenBank/DDBJ databases">
        <authorList>
            <person name="Evans L.H."/>
            <person name="Alamgir A."/>
            <person name="Owens N."/>
            <person name="Weber N.D."/>
            <person name="Virtaneva K."/>
            <person name="Barbian K."/>
            <person name="Babar A."/>
            <person name="Rosenke K."/>
        </authorList>
    </citation>
    <scope>NUCLEOTIDE SEQUENCE</scope>
    <source>
        <strain evidence="3">86</strain>
    </source>
</reference>
<keyword evidence="3" id="KW-0808">Transferase</keyword>
<keyword evidence="1" id="KW-0812">Transmembrane</keyword>
<dbReference type="InterPro" id="IPR052163">
    <property type="entry name" value="DGC-Regulatory_Protein"/>
</dbReference>
<dbReference type="InterPro" id="IPR043128">
    <property type="entry name" value="Rev_trsase/Diguanyl_cyclase"/>
</dbReference>
<accession>A0A212K0F9</accession>
<dbReference type="AlphaFoldDB" id="A0A212K0F9"/>
<keyword evidence="1" id="KW-1133">Transmembrane helix</keyword>
<dbReference type="NCBIfam" id="TIGR00254">
    <property type="entry name" value="GGDEF"/>
    <property type="match status" value="1"/>
</dbReference>
<dbReference type="EMBL" id="FLUO01000001">
    <property type="protein sequence ID" value="SBW05191.1"/>
    <property type="molecule type" value="Genomic_DNA"/>
</dbReference>
<evidence type="ECO:0000256" key="1">
    <source>
        <dbReference type="SAM" id="Phobius"/>
    </source>
</evidence>
<keyword evidence="1" id="KW-0472">Membrane</keyword>
<dbReference type="GO" id="GO:0052621">
    <property type="term" value="F:diguanylate cyclase activity"/>
    <property type="evidence" value="ECO:0007669"/>
    <property type="project" value="UniProtKB-EC"/>
</dbReference>
<dbReference type="PANTHER" id="PTHR46663:SF2">
    <property type="entry name" value="GGDEF DOMAIN-CONTAINING PROTEIN"/>
    <property type="match status" value="1"/>
</dbReference>
<organism evidence="3">
    <name type="scientific">uncultured Alphaproteobacteria bacterium</name>
    <dbReference type="NCBI Taxonomy" id="91750"/>
    <lineage>
        <taxon>Bacteria</taxon>
        <taxon>Pseudomonadati</taxon>
        <taxon>Pseudomonadota</taxon>
        <taxon>Alphaproteobacteria</taxon>
        <taxon>environmental samples</taxon>
    </lineage>
</organism>
<dbReference type="SMART" id="SM00267">
    <property type="entry name" value="GGDEF"/>
    <property type="match status" value="1"/>
</dbReference>
<evidence type="ECO:0000313" key="3">
    <source>
        <dbReference type="EMBL" id="SBW05191.1"/>
    </source>
</evidence>
<dbReference type="Pfam" id="PF00990">
    <property type="entry name" value="GGDEF"/>
    <property type="match status" value="1"/>
</dbReference>
<keyword evidence="3" id="KW-0548">Nucleotidyltransferase</keyword>
<evidence type="ECO:0000259" key="2">
    <source>
        <dbReference type="PROSITE" id="PS50887"/>
    </source>
</evidence>
<proteinExistence type="predicted"/>
<feature type="transmembrane region" description="Helical" evidence="1">
    <location>
        <begin position="7"/>
        <end position="27"/>
    </location>
</feature>
<dbReference type="InterPro" id="IPR000160">
    <property type="entry name" value="GGDEF_dom"/>
</dbReference>
<dbReference type="PANTHER" id="PTHR46663">
    <property type="entry name" value="DIGUANYLATE CYCLASE DGCT-RELATED"/>
    <property type="match status" value="1"/>
</dbReference>
<dbReference type="InterPro" id="IPR029787">
    <property type="entry name" value="Nucleotide_cyclase"/>
</dbReference>